<evidence type="ECO:0000259" key="4">
    <source>
        <dbReference type="PROSITE" id="PS50987"/>
    </source>
</evidence>
<evidence type="ECO:0000256" key="2">
    <source>
        <dbReference type="ARBA" id="ARBA00023125"/>
    </source>
</evidence>
<reference evidence="5" key="1">
    <citation type="submission" date="2018-06" db="EMBL/GenBank/DDBJ databases">
        <authorList>
            <person name="Zhirakovskaya E."/>
        </authorList>
    </citation>
    <scope>NUCLEOTIDE SEQUENCE</scope>
</reference>
<dbReference type="CDD" id="cd00090">
    <property type="entry name" value="HTH_ARSR"/>
    <property type="match status" value="1"/>
</dbReference>
<dbReference type="Gene3D" id="1.10.10.10">
    <property type="entry name" value="Winged helix-like DNA-binding domain superfamily/Winged helix DNA-binding domain"/>
    <property type="match status" value="1"/>
</dbReference>
<dbReference type="SUPFAM" id="SSF46785">
    <property type="entry name" value="Winged helix' DNA-binding domain"/>
    <property type="match status" value="1"/>
</dbReference>
<keyword evidence="2" id="KW-0238">DNA-binding</keyword>
<dbReference type="NCBIfam" id="NF033788">
    <property type="entry name" value="HTH_metalloreg"/>
    <property type="match status" value="1"/>
</dbReference>
<dbReference type="InterPro" id="IPR011991">
    <property type="entry name" value="ArsR-like_HTH"/>
</dbReference>
<keyword evidence="1" id="KW-0805">Transcription regulation</keyword>
<dbReference type="PROSITE" id="PS50987">
    <property type="entry name" value="HTH_ARSR_2"/>
    <property type="match status" value="1"/>
</dbReference>
<feature type="domain" description="HTH arsR-type" evidence="4">
    <location>
        <begin position="3"/>
        <end position="97"/>
    </location>
</feature>
<dbReference type="InterPro" id="IPR036390">
    <property type="entry name" value="WH_DNA-bd_sf"/>
</dbReference>
<evidence type="ECO:0000256" key="3">
    <source>
        <dbReference type="ARBA" id="ARBA00023163"/>
    </source>
</evidence>
<protein>
    <recommendedName>
        <fullName evidence="4">HTH arsR-type domain-containing protein</fullName>
    </recommendedName>
</protein>
<dbReference type="GO" id="GO:0003677">
    <property type="term" value="F:DNA binding"/>
    <property type="evidence" value="ECO:0007669"/>
    <property type="project" value="UniProtKB-KW"/>
</dbReference>
<dbReference type="InterPro" id="IPR036388">
    <property type="entry name" value="WH-like_DNA-bd_sf"/>
</dbReference>
<dbReference type="Pfam" id="PF01022">
    <property type="entry name" value="HTH_5"/>
    <property type="match status" value="1"/>
</dbReference>
<dbReference type="PANTHER" id="PTHR43132">
    <property type="entry name" value="ARSENICAL RESISTANCE OPERON REPRESSOR ARSR-RELATED"/>
    <property type="match status" value="1"/>
</dbReference>
<gene>
    <name evidence="5" type="ORF">MNBD_DELTA03-811</name>
</gene>
<dbReference type="SMART" id="SM00418">
    <property type="entry name" value="HTH_ARSR"/>
    <property type="match status" value="1"/>
</dbReference>
<organism evidence="5">
    <name type="scientific">hydrothermal vent metagenome</name>
    <dbReference type="NCBI Taxonomy" id="652676"/>
    <lineage>
        <taxon>unclassified sequences</taxon>
        <taxon>metagenomes</taxon>
        <taxon>ecological metagenomes</taxon>
    </lineage>
</organism>
<dbReference type="GO" id="GO:0003700">
    <property type="term" value="F:DNA-binding transcription factor activity"/>
    <property type="evidence" value="ECO:0007669"/>
    <property type="project" value="InterPro"/>
</dbReference>
<dbReference type="PANTHER" id="PTHR43132:SF6">
    <property type="entry name" value="HTH-TYPE TRANSCRIPTIONAL REPRESSOR CZRA"/>
    <property type="match status" value="1"/>
</dbReference>
<sequence length="116" mass="12930">MISTALHMKQLAQFVKVIGDSNRLAIIKAISNKACSVTEIINATGLSQTLVSFHLRNLRDSGVVKTRREGPFIYYSLSDINLLDILDQLAVMAGLRDNLFSVNHSVKPLKIHAQRR</sequence>
<evidence type="ECO:0000313" key="5">
    <source>
        <dbReference type="EMBL" id="VAW37762.1"/>
    </source>
</evidence>
<dbReference type="AlphaFoldDB" id="A0A3B0VFP9"/>
<dbReference type="InterPro" id="IPR001845">
    <property type="entry name" value="HTH_ArsR_DNA-bd_dom"/>
</dbReference>
<dbReference type="EMBL" id="UOEX01000223">
    <property type="protein sequence ID" value="VAW37762.1"/>
    <property type="molecule type" value="Genomic_DNA"/>
</dbReference>
<proteinExistence type="predicted"/>
<name>A0A3B0VFP9_9ZZZZ</name>
<dbReference type="InterPro" id="IPR051011">
    <property type="entry name" value="Metal_resp_trans_reg"/>
</dbReference>
<accession>A0A3B0VFP9</accession>
<evidence type="ECO:0000256" key="1">
    <source>
        <dbReference type="ARBA" id="ARBA00023015"/>
    </source>
</evidence>
<keyword evidence="3" id="KW-0804">Transcription</keyword>
<dbReference type="PRINTS" id="PR00778">
    <property type="entry name" value="HTHARSR"/>
</dbReference>